<dbReference type="Gene3D" id="1.10.150.20">
    <property type="entry name" value="5' to 3' exonuclease, C-terminal subdomain"/>
    <property type="match status" value="1"/>
</dbReference>
<dbReference type="CDD" id="cd01700">
    <property type="entry name" value="PolY_Pol_V_umuC"/>
    <property type="match status" value="1"/>
</dbReference>
<keyword evidence="2" id="KW-0227">DNA damage</keyword>
<dbReference type="PROSITE" id="PS50173">
    <property type="entry name" value="UMUC"/>
    <property type="match status" value="1"/>
</dbReference>
<dbReference type="EMBL" id="JAAQYP010000008">
    <property type="protein sequence ID" value="NNA94959.1"/>
    <property type="molecule type" value="Genomic_DNA"/>
</dbReference>
<dbReference type="AlphaFoldDB" id="A0A7Y1MMT2"/>
<dbReference type="InterPro" id="IPR043128">
    <property type="entry name" value="Rev_trsase/Diguanyl_cyclase"/>
</dbReference>
<dbReference type="Pfam" id="PF13438">
    <property type="entry name" value="DUF4113"/>
    <property type="match status" value="1"/>
</dbReference>
<sequence length="432" mass="48187">MSGKTPQAAGLPVFALVDCNSFYASCERVFRPDLASTPIVVLSNNDSCVIARSYDAKPYVKMGAPYFQIKDTLRRYGIVPFSSNYSLYGQLSERVMTLIESMVCDSETYSIDEKFCTLTGMPGNLTEFGREIRAKVLKHTGIPVGVGIAHTKTLAKLANYTAKRFQAQTGGVVNLCDAFKRDWVLRNTAVEEVWGIGRRMTAHMHALGIHSAMDLAKADPVLLGRKFSVVLEKTVRELAGTSCLALEDAAPAKQEICCSRMFGKRLDNAPQIKEAVATYAQRASEKLRAQHSLCKKIRVSIRTGMFNPDEAKYVNGVLVELPYPTNDVRLITRAATEAVDRLYRPGFRYSKAEVLLMDLRQPGEFTDDLFAQTQPVTADRVMTVLDQINARWGRGTLRAACVPANPEWAMRRELMSQSYTTRLDQLWKVKAN</sequence>
<dbReference type="GO" id="GO:0003887">
    <property type="term" value="F:DNA-directed DNA polymerase activity"/>
    <property type="evidence" value="ECO:0007669"/>
    <property type="project" value="UniProtKB-EC"/>
</dbReference>
<accession>A0A7Y1MMT2</accession>
<evidence type="ECO:0000256" key="5">
    <source>
        <dbReference type="ARBA" id="ARBA00023236"/>
    </source>
</evidence>
<dbReference type="Proteomes" id="UP000542111">
    <property type="component" value="Unassembled WGS sequence"/>
</dbReference>
<keyword evidence="7" id="KW-0808">Transferase</keyword>
<dbReference type="InterPro" id="IPR050116">
    <property type="entry name" value="DNA_polymerase-Y"/>
</dbReference>
<evidence type="ECO:0000256" key="2">
    <source>
        <dbReference type="ARBA" id="ARBA00022763"/>
    </source>
</evidence>
<evidence type="ECO:0000256" key="4">
    <source>
        <dbReference type="ARBA" id="ARBA00023204"/>
    </source>
</evidence>
<dbReference type="GO" id="GO:0003684">
    <property type="term" value="F:damaged DNA binding"/>
    <property type="evidence" value="ECO:0007669"/>
    <property type="project" value="InterPro"/>
</dbReference>
<dbReference type="InterPro" id="IPR025188">
    <property type="entry name" value="DUF4113"/>
</dbReference>
<dbReference type="Gene3D" id="3.40.1170.60">
    <property type="match status" value="1"/>
</dbReference>
<evidence type="ECO:0000259" key="6">
    <source>
        <dbReference type="PROSITE" id="PS50173"/>
    </source>
</evidence>
<dbReference type="Pfam" id="PF00817">
    <property type="entry name" value="IMS"/>
    <property type="match status" value="1"/>
</dbReference>
<feature type="domain" description="UmuC" evidence="6">
    <location>
        <begin position="14"/>
        <end position="197"/>
    </location>
</feature>
<dbReference type="GO" id="GO:0009432">
    <property type="term" value="P:SOS response"/>
    <property type="evidence" value="ECO:0007669"/>
    <property type="project" value="UniProtKB-KW"/>
</dbReference>
<evidence type="ECO:0000313" key="8">
    <source>
        <dbReference type="Proteomes" id="UP000542111"/>
    </source>
</evidence>
<dbReference type="NCBIfam" id="NF002955">
    <property type="entry name" value="PRK03609.1"/>
    <property type="match status" value="1"/>
</dbReference>
<keyword evidence="5" id="KW-0742">SOS response</keyword>
<dbReference type="PANTHER" id="PTHR11076">
    <property type="entry name" value="DNA REPAIR POLYMERASE UMUC / TRANSFERASE FAMILY MEMBER"/>
    <property type="match status" value="1"/>
</dbReference>
<dbReference type="InterPro" id="IPR043502">
    <property type="entry name" value="DNA/RNA_pol_sf"/>
</dbReference>
<keyword evidence="3" id="KW-0741">SOS mutagenesis</keyword>
<gene>
    <name evidence="7" type="primary">umuC</name>
    <name evidence="7" type="ORF">HBO33_07260</name>
</gene>
<dbReference type="GO" id="GO:0005829">
    <property type="term" value="C:cytosol"/>
    <property type="evidence" value="ECO:0007669"/>
    <property type="project" value="TreeGrafter"/>
</dbReference>
<dbReference type="Gene3D" id="3.30.70.270">
    <property type="match status" value="1"/>
</dbReference>
<dbReference type="InterPro" id="IPR017961">
    <property type="entry name" value="DNA_pol_Y-fam_little_finger"/>
</dbReference>
<dbReference type="GO" id="GO:0042276">
    <property type="term" value="P:error-prone translesion synthesis"/>
    <property type="evidence" value="ECO:0007669"/>
    <property type="project" value="TreeGrafter"/>
</dbReference>
<dbReference type="RefSeq" id="WP_169897554.1">
    <property type="nucleotide sequence ID" value="NZ_JAAQYP010000008.1"/>
</dbReference>
<evidence type="ECO:0000313" key="7">
    <source>
        <dbReference type="EMBL" id="NNA94959.1"/>
    </source>
</evidence>
<reference evidence="7 8" key="1">
    <citation type="journal article" date="2020" name="Front. Microbiol.">
        <title>Genetic Organization of the aprX-lipA2 Operon Affects the Proteolytic Potential of Pseudomonas Species in Milk.</title>
        <authorList>
            <person name="Maier C."/>
            <person name="Huptas C."/>
            <person name="von Neubeck M."/>
            <person name="Scherer S."/>
            <person name="Wenning M."/>
            <person name="Lucking G."/>
        </authorList>
    </citation>
    <scope>NUCLEOTIDE SEQUENCE [LARGE SCALE GENOMIC DNA]</scope>
    <source>
        <strain evidence="7 8">G4779</strain>
    </source>
</reference>
<evidence type="ECO:0000256" key="1">
    <source>
        <dbReference type="ARBA" id="ARBA00010945"/>
    </source>
</evidence>
<keyword evidence="7" id="KW-0548">Nucleotidyltransferase</keyword>
<proteinExistence type="inferred from homology"/>
<organism evidence="7 8">
    <name type="scientific">Pseudomonas gessardii</name>
    <dbReference type="NCBI Taxonomy" id="78544"/>
    <lineage>
        <taxon>Bacteria</taxon>
        <taxon>Pseudomonadati</taxon>
        <taxon>Pseudomonadota</taxon>
        <taxon>Gammaproteobacteria</taxon>
        <taxon>Pseudomonadales</taxon>
        <taxon>Pseudomonadaceae</taxon>
        <taxon>Pseudomonas</taxon>
    </lineage>
</organism>
<dbReference type="InterPro" id="IPR001126">
    <property type="entry name" value="UmuC"/>
</dbReference>
<keyword evidence="4" id="KW-0234">DNA repair</keyword>
<dbReference type="SUPFAM" id="SSF56672">
    <property type="entry name" value="DNA/RNA polymerases"/>
    <property type="match status" value="1"/>
</dbReference>
<dbReference type="PANTHER" id="PTHR11076:SF34">
    <property type="entry name" value="PROTEIN UMUC"/>
    <property type="match status" value="1"/>
</dbReference>
<dbReference type="EC" id="2.7.7.7" evidence="7"/>
<dbReference type="Pfam" id="PF11799">
    <property type="entry name" value="IMS_C"/>
    <property type="match status" value="1"/>
</dbReference>
<comment type="caution">
    <text evidence="7">The sequence shown here is derived from an EMBL/GenBank/DDBJ whole genome shotgun (WGS) entry which is preliminary data.</text>
</comment>
<comment type="similarity">
    <text evidence="1">Belongs to the DNA polymerase type-Y family.</text>
</comment>
<protein>
    <submittedName>
        <fullName evidence="7">Translesion error-prone DNA polymerase V subunit UmuC</fullName>
        <ecNumber evidence="7">2.7.7.7</ecNumber>
    </submittedName>
</protein>
<dbReference type="GO" id="GO:0006281">
    <property type="term" value="P:DNA repair"/>
    <property type="evidence" value="ECO:0007669"/>
    <property type="project" value="UniProtKB-KW"/>
</dbReference>
<name>A0A7Y1MMT2_9PSED</name>
<evidence type="ECO:0000256" key="3">
    <source>
        <dbReference type="ARBA" id="ARBA00023199"/>
    </source>
</evidence>